<gene>
    <name evidence="8" type="ORF">OCV88_08815</name>
</gene>
<dbReference type="Proteomes" id="UP001652442">
    <property type="component" value="Unassembled WGS sequence"/>
</dbReference>
<feature type="transmembrane region" description="Helical" evidence="6">
    <location>
        <begin position="12"/>
        <end position="30"/>
    </location>
</feature>
<dbReference type="PANTHER" id="PTHR11360">
    <property type="entry name" value="MONOCARBOXYLATE TRANSPORTER"/>
    <property type="match status" value="1"/>
</dbReference>
<dbReference type="InterPro" id="IPR020846">
    <property type="entry name" value="MFS_dom"/>
</dbReference>
<feature type="transmembrane region" description="Helical" evidence="6">
    <location>
        <begin position="326"/>
        <end position="351"/>
    </location>
</feature>
<feature type="transmembrane region" description="Helical" evidence="6">
    <location>
        <begin position="175"/>
        <end position="193"/>
    </location>
</feature>
<evidence type="ECO:0000259" key="7">
    <source>
        <dbReference type="PROSITE" id="PS50850"/>
    </source>
</evidence>
<keyword evidence="4 6" id="KW-1133">Transmembrane helix</keyword>
<name>A0ABT2TJQ0_9FIRM</name>
<dbReference type="SUPFAM" id="SSF103473">
    <property type="entry name" value="MFS general substrate transporter"/>
    <property type="match status" value="1"/>
</dbReference>
<evidence type="ECO:0000313" key="8">
    <source>
        <dbReference type="EMBL" id="MCU6762433.1"/>
    </source>
</evidence>
<keyword evidence="3 6" id="KW-0812">Transmembrane</keyword>
<keyword evidence="5 6" id="KW-0472">Membrane</keyword>
<evidence type="ECO:0000256" key="3">
    <source>
        <dbReference type="ARBA" id="ARBA00022692"/>
    </source>
</evidence>
<evidence type="ECO:0000256" key="5">
    <source>
        <dbReference type="ARBA" id="ARBA00023136"/>
    </source>
</evidence>
<sequence>MKQKKKSELFGFGKGWGTIVFCLLMFWFYAGMVNDSSNIVAPAVAEKLGIPAGSVLNMGTVAAMIGVIFFFVMGAVNRKIGPRVTSFICLILAGAGYFGMGHANSLFVYAFSLCVCTIGAMSAGYIAGGAFVTQWFPKKKGIVMGYTTMGHNMATGFFVPLITFLVARLGVTNAVVIPAVLVIVLALAGLLLMRNTPQERGINPDNVSDEEYQKEYFIEETGKDGGWTVKKLFRLKGFWMVAVASGGFQFVSTIIITQLVVRNMELGFSQIQATTIMTVLAFAGIFGSWLIGAMDQKLGTKKTMIFFGIWYAAALFIEVTEVKACVYIFLVMFALALGGSANFTTSLPAAVFGRHGFEKVNSVLFPIQALVSSLGFCVNGNVLNATGSLRMSYVIAGIASLLVVVLVLFIKEHQYNRDFMTEAEAEAFTKKLEKM</sequence>
<feature type="transmembrane region" description="Helical" evidence="6">
    <location>
        <begin position="363"/>
        <end position="385"/>
    </location>
</feature>
<evidence type="ECO:0000256" key="1">
    <source>
        <dbReference type="ARBA" id="ARBA00004651"/>
    </source>
</evidence>
<feature type="transmembrane region" description="Helical" evidence="6">
    <location>
        <begin position="153"/>
        <end position="169"/>
    </location>
</feature>
<feature type="transmembrane region" description="Helical" evidence="6">
    <location>
        <begin position="50"/>
        <end position="72"/>
    </location>
</feature>
<dbReference type="InterPro" id="IPR050327">
    <property type="entry name" value="Proton-linked_MCT"/>
</dbReference>
<comment type="caution">
    <text evidence="8">The sequence shown here is derived from an EMBL/GenBank/DDBJ whole genome shotgun (WGS) entry which is preliminary data.</text>
</comment>
<dbReference type="PROSITE" id="PS50850">
    <property type="entry name" value="MFS"/>
    <property type="match status" value="1"/>
</dbReference>
<accession>A0ABT2TJQ0</accession>
<proteinExistence type="predicted"/>
<dbReference type="RefSeq" id="WP_262591070.1">
    <property type="nucleotide sequence ID" value="NZ_JAOQJQ010000003.1"/>
</dbReference>
<evidence type="ECO:0000256" key="6">
    <source>
        <dbReference type="SAM" id="Phobius"/>
    </source>
</evidence>
<feature type="transmembrane region" description="Helical" evidence="6">
    <location>
        <begin position="238"/>
        <end position="261"/>
    </location>
</feature>
<protein>
    <submittedName>
        <fullName evidence="8">MFS transporter</fullName>
    </submittedName>
</protein>
<dbReference type="Pfam" id="PF07690">
    <property type="entry name" value="MFS_1"/>
    <property type="match status" value="1"/>
</dbReference>
<dbReference type="EMBL" id="JAOQJQ010000003">
    <property type="protein sequence ID" value="MCU6762433.1"/>
    <property type="molecule type" value="Genomic_DNA"/>
</dbReference>
<feature type="domain" description="Major facilitator superfamily (MFS) profile" evidence="7">
    <location>
        <begin position="19"/>
        <end position="415"/>
    </location>
</feature>
<evidence type="ECO:0000256" key="2">
    <source>
        <dbReference type="ARBA" id="ARBA00022448"/>
    </source>
</evidence>
<evidence type="ECO:0000313" key="9">
    <source>
        <dbReference type="Proteomes" id="UP001652442"/>
    </source>
</evidence>
<feature type="transmembrane region" description="Helical" evidence="6">
    <location>
        <begin position="303"/>
        <end position="320"/>
    </location>
</feature>
<reference evidence="8 9" key="1">
    <citation type="journal article" date="2021" name="ISME Commun">
        <title>Automated analysis of genomic sequences facilitates high-throughput and comprehensive description of bacteria.</title>
        <authorList>
            <person name="Hitch T.C.A."/>
        </authorList>
    </citation>
    <scope>NUCLEOTIDE SEQUENCE [LARGE SCALE GENOMIC DNA]</scope>
    <source>
        <strain evidence="8 9">Sanger_109</strain>
    </source>
</reference>
<evidence type="ECO:0000256" key="4">
    <source>
        <dbReference type="ARBA" id="ARBA00022989"/>
    </source>
</evidence>
<dbReference type="PANTHER" id="PTHR11360:SF290">
    <property type="entry name" value="MONOCARBOXYLATE MFS PERMEASE"/>
    <property type="match status" value="1"/>
</dbReference>
<feature type="transmembrane region" description="Helical" evidence="6">
    <location>
        <begin position="106"/>
        <end position="132"/>
    </location>
</feature>
<keyword evidence="9" id="KW-1185">Reference proteome</keyword>
<comment type="subcellular location">
    <subcellularLocation>
        <location evidence="1">Cell membrane</location>
        <topology evidence="1">Multi-pass membrane protein</topology>
    </subcellularLocation>
</comment>
<feature type="transmembrane region" description="Helical" evidence="6">
    <location>
        <begin position="84"/>
        <end position="100"/>
    </location>
</feature>
<feature type="transmembrane region" description="Helical" evidence="6">
    <location>
        <begin position="391"/>
        <end position="410"/>
    </location>
</feature>
<organism evidence="8 9">
    <name type="scientific">Brotonthovivens ammoniilytica</name>
    <dbReference type="NCBI Taxonomy" id="2981725"/>
    <lineage>
        <taxon>Bacteria</taxon>
        <taxon>Bacillati</taxon>
        <taxon>Bacillota</taxon>
        <taxon>Clostridia</taxon>
        <taxon>Lachnospirales</taxon>
        <taxon>Lachnospiraceae</taxon>
        <taxon>Brotonthovivens</taxon>
    </lineage>
</organism>
<dbReference type="Gene3D" id="1.20.1250.20">
    <property type="entry name" value="MFS general substrate transporter like domains"/>
    <property type="match status" value="2"/>
</dbReference>
<dbReference type="InterPro" id="IPR011701">
    <property type="entry name" value="MFS"/>
</dbReference>
<feature type="transmembrane region" description="Helical" evidence="6">
    <location>
        <begin position="273"/>
        <end position="291"/>
    </location>
</feature>
<dbReference type="InterPro" id="IPR036259">
    <property type="entry name" value="MFS_trans_sf"/>
</dbReference>
<keyword evidence="2" id="KW-0813">Transport</keyword>